<feature type="domain" description="J" evidence="1">
    <location>
        <begin position="163"/>
        <end position="202"/>
    </location>
</feature>
<evidence type="ECO:0000313" key="3">
    <source>
        <dbReference type="Proteomes" id="UP001178507"/>
    </source>
</evidence>
<dbReference type="Proteomes" id="UP001178507">
    <property type="component" value="Unassembled WGS sequence"/>
</dbReference>
<sequence>MALWQVIGGGSTGGLLVRAGPHLDSEAEPTRLPHGAVVVELQKTSTRLHFRRLDGSLEGWVSLSLKGRPLLRPVILASRQHLEDLCQENGIQPLRSTDLELYCLLTELGVEVPMAPHAEVALQPAVMESAPVGRATGPTGAPGAAGAGAWTGDVEVFDAYQTDPYQIFGIPYDATDAAIKSAYRKLSLKVHPDRCPGQEQGT</sequence>
<dbReference type="PROSITE" id="PS50076">
    <property type="entry name" value="DNAJ_2"/>
    <property type="match status" value="1"/>
</dbReference>
<dbReference type="InterPro" id="IPR050817">
    <property type="entry name" value="DjlA_DnaK_co-chaperone"/>
</dbReference>
<dbReference type="CDD" id="cd06257">
    <property type="entry name" value="DnaJ"/>
    <property type="match status" value="1"/>
</dbReference>
<comment type="caution">
    <text evidence="2">The sequence shown here is derived from an EMBL/GenBank/DDBJ whole genome shotgun (WGS) entry which is preliminary data.</text>
</comment>
<gene>
    <name evidence="2" type="ORF">EVOR1521_LOCUS24438</name>
</gene>
<dbReference type="PANTHER" id="PTHR24074">
    <property type="entry name" value="CO-CHAPERONE PROTEIN DJLA"/>
    <property type="match status" value="1"/>
</dbReference>
<keyword evidence="3" id="KW-1185">Reference proteome</keyword>
<name>A0AA36J7W2_9DINO</name>
<dbReference type="InterPro" id="IPR001623">
    <property type="entry name" value="DnaJ_domain"/>
</dbReference>
<dbReference type="SMART" id="SM00271">
    <property type="entry name" value="DnaJ"/>
    <property type="match status" value="1"/>
</dbReference>
<dbReference type="SUPFAM" id="SSF46565">
    <property type="entry name" value="Chaperone J-domain"/>
    <property type="match status" value="1"/>
</dbReference>
<proteinExistence type="predicted"/>
<dbReference type="EMBL" id="CAUJNA010003405">
    <property type="protein sequence ID" value="CAJ1401252.1"/>
    <property type="molecule type" value="Genomic_DNA"/>
</dbReference>
<dbReference type="InterPro" id="IPR036869">
    <property type="entry name" value="J_dom_sf"/>
</dbReference>
<dbReference type="AlphaFoldDB" id="A0AA36J7W2"/>
<accession>A0AA36J7W2</accession>
<organism evidence="2 3">
    <name type="scientific">Effrenium voratum</name>
    <dbReference type="NCBI Taxonomy" id="2562239"/>
    <lineage>
        <taxon>Eukaryota</taxon>
        <taxon>Sar</taxon>
        <taxon>Alveolata</taxon>
        <taxon>Dinophyceae</taxon>
        <taxon>Suessiales</taxon>
        <taxon>Symbiodiniaceae</taxon>
        <taxon>Effrenium</taxon>
    </lineage>
</organism>
<dbReference type="Pfam" id="PF00226">
    <property type="entry name" value="DnaJ"/>
    <property type="match status" value="1"/>
</dbReference>
<dbReference type="PRINTS" id="PR00625">
    <property type="entry name" value="JDOMAIN"/>
</dbReference>
<protein>
    <recommendedName>
        <fullName evidence="1">J domain-containing protein</fullName>
    </recommendedName>
</protein>
<dbReference type="Gene3D" id="1.10.287.110">
    <property type="entry name" value="DnaJ domain"/>
    <property type="match status" value="1"/>
</dbReference>
<reference evidence="2" key="1">
    <citation type="submission" date="2023-08" db="EMBL/GenBank/DDBJ databases">
        <authorList>
            <person name="Chen Y."/>
            <person name="Shah S."/>
            <person name="Dougan E. K."/>
            <person name="Thang M."/>
            <person name="Chan C."/>
        </authorList>
    </citation>
    <scope>NUCLEOTIDE SEQUENCE</scope>
</reference>
<evidence type="ECO:0000313" key="2">
    <source>
        <dbReference type="EMBL" id="CAJ1401252.1"/>
    </source>
</evidence>
<evidence type="ECO:0000259" key="1">
    <source>
        <dbReference type="PROSITE" id="PS50076"/>
    </source>
</evidence>